<evidence type="ECO:0000313" key="4">
    <source>
        <dbReference type="Proteomes" id="UP001595729"/>
    </source>
</evidence>
<keyword evidence="4" id="KW-1185">Reference proteome</keyword>
<organism evidence="3 4">
    <name type="scientific">Hydrogenophaga luteola</name>
    <dbReference type="NCBI Taxonomy" id="1591122"/>
    <lineage>
        <taxon>Bacteria</taxon>
        <taxon>Pseudomonadati</taxon>
        <taxon>Pseudomonadota</taxon>
        <taxon>Betaproteobacteria</taxon>
        <taxon>Burkholderiales</taxon>
        <taxon>Comamonadaceae</taxon>
        <taxon>Hydrogenophaga</taxon>
    </lineage>
</organism>
<evidence type="ECO:0000256" key="1">
    <source>
        <dbReference type="ARBA" id="ARBA00022801"/>
    </source>
</evidence>
<dbReference type="InterPro" id="IPR036380">
    <property type="entry name" value="Isochorismatase-like_sf"/>
</dbReference>
<name>A0ABV7W9G9_9BURK</name>
<dbReference type="Gene3D" id="3.40.50.850">
    <property type="entry name" value="Isochorismatase-like"/>
    <property type="match status" value="1"/>
</dbReference>
<dbReference type="PANTHER" id="PTHR43540:SF9">
    <property type="entry name" value="FAMILY HYDROLASE, PUTATIVE (AFU_ORTHOLOGUE AFUA_2G08700)-RELATED"/>
    <property type="match status" value="1"/>
</dbReference>
<dbReference type="PANTHER" id="PTHR43540">
    <property type="entry name" value="PEROXYUREIDOACRYLATE/UREIDOACRYLATE AMIDOHYDROLASE-RELATED"/>
    <property type="match status" value="1"/>
</dbReference>
<dbReference type="InterPro" id="IPR050272">
    <property type="entry name" value="Isochorismatase-like_hydrls"/>
</dbReference>
<feature type="domain" description="Isochorismatase-like" evidence="2">
    <location>
        <begin position="17"/>
        <end position="205"/>
    </location>
</feature>
<dbReference type="CDD" id="cd00431">
    <property type="entry name" value="cysteine_hydrolases"/>
    <property type="match status" value="1"/>
</dbReference>
<evidence type="ECO:0000313" key="3">
    <source>
        <dbReference type="EMBL" id="MFC3685702.1"/>
    </source>
</evidence>
<gene>
    <name evidence="3" type="ORF">ACFOPI_19020</name>
</gene>
<dbReference type="EMBL" id="JBHRXX010000009">
    <property type="protein sequence ID" value="MFC3685702.1"/>
    <property type="molecule type" value="Genomic_DNA"/>
</dbReference>
<dbReference type="SUPFAM" id="SSF52499">
    <property type="entry name" value="Isochorismatase-like hydrolases"/>
    <property type="match status" value="1"/>
</dbReference>
<keyword evidence="1 3" id="KW-0378">Hydrolase</keyword>
<sequence length="230" mass="24503">MQIPAQPFPYQFDLAHTALVIIDMQRDFIEPGGFGETLGNDVSLLAAIVPACQAVLQAWRGAGGLVVHTREAHQPDLSDCPPAKRLRGNPALRIGDEGPMGRILVAGEPGNQIIPELAPVDGEIVIDKPGKGAFYATGLHEMLQDHGISHLLFMGVTTEVCVQTSMREANDRGYDGLLLEDCTESYFPHFKAATLDMLRAQGGIVGWTAPSSAVLTAIRPAAGDAARVSP</sequence>
<accession>A0ABV7W9G9</accession>
<dbReference type="GO" id="GO:0016787">
    <property type="term" value="F:hydrolase activity"/>
    <property type="evidence" value="ECO:0007669"/>
    <property type="project" value="UniProtKB-KW"/>
</dbReference>
<dbReference type="RefSeq" id="WP_382177380.1">
    <property type="nucleotide sequence ID" value="NZ_JBHRXX010000009.1"/>
</dbReference>
<dbReference type="Proteomes" id="UP001595729">
    <property type="component" value="Unassembled WGS sequence"/>
</dbReference>
<dbReference type="InterPro" id="IPR000868">
    <property type="entry name" value="Isochorismatase-like_dom"/>
</dbReference>
<proteinExistence type="predicted"/>
<comment type="caution">
    <text evidence="3">The sequence shown here is derived from an EMBL/GenBank/DDBJ whole genome shotgun (WGS) entry which is preliminary data.</text>
</comment>
<evidence type="ECO:0000259" key="2">
    <source>
        <dbReference type="Pfam" id="PF00857"/>
    </source>
</evidence>
<dbReference type="Pfam" id="PF00857">
    <property type="entry name" value="Isochorismatase"/>
    <property type="match status" value="1"/>
</dbReference>
<protein>
    <submittedName>
        <fullName evidence="3">Cysteine hydrolase family protein</fullName>
    </submittedName>
</protein>
<reference evidence="4" key="1">
    <citation type="journal article" date="2019" name="Int. J. Syst. Evol. Microbiol.">
        <title>The Global Catalogue of Microorganisms (GCM) 10K type strain sequencing project: providing services to taxonomists for standard genome sequencing and annotation.</title>
        <authorList>
            <consortium name="The Broad Institute Genomics Platform"/>
            <consortium name="The Broad Institute Genome Sequencing Center for Infectious Disease"/>
            <person name="Wu L."/>
            <person name="Ma J."/>
        </authorList>
    </citation>
    <scope>NUCLEOTIDE SEQUENCE [LARGE SCALE GENOMIC DNA]</scope>
    <source>
        <strain evidence="4">KCTC 42501</strain>
    </source>
</reference>